<dbReference type="SUPFAM" id="SSF55486">
    <property type="entry name" value="Metalloproteases ('zincins'), catalytic domain"/>
    <property type="match status" value="1"/>
</dbReference>
<dbReference type="GO" id="GO:0005759">
    <property type="term" value="C:mitochondrial matrix"/>
    <property type="evidence" value="ECO:0007669"/>
    <property type="project" value="UniProtKB-SubCell"/>
</dbReference>
<keyword evidence="11" id="KW-0496">Mitochondrion</keyword>
<reference evidence="15" key="1">
    <citation type="submission" date="2023-03" db="EMBL/GenBank/DDBJ databases">
        <title>Mating type loci evolution in Malassezia.</title>
        <authorList>
            <person name="Coelho M.A."/>
        </authorList>
    </citation>
    <scope>NUCLEOTIDE SEQUENCE</scope>
    <source>
        <strain evidence="15">CBS 9431</strain>
    </source>
</reference>
<evidence type="ECO:0000256" key="11">
    <source>
        <dbReference type="ARBA" id="ARBA00023128"/>
    </source>
</evidence>
<dbReference type="FunFam" id="3.40.390.10:FF:000055">
    <property type="entry name" value="Related to mitochondrial intermediate peptidase"/>
    <property type="match status" value="1"/>
</dbReference>
<keyword evidence="8 13" id="KW-0862">Zinc</keyword>
<feature type="domain" description="Peptidase M3A/M3B catalytic" evidence="14">
    <location>
        <begin position="319"/>
        <end position="803"/>
    </location>
</feature>
<evidence type="ECO:0000313" key="15">
    <source>
        <dbReference type="EMBL" id="WFD38188.1"/>
    </source>
</evidence>
<dbReference type="EMBL" id="CP119959">
    <property type="protein sequence ID" value="WFD38188.1"/>
    <property type="molecule type" value="Genomic_DNA"/>
</dbReference>
<evidence type="ECO:0000259" key="14">
    <source>
        <dbReference type="Pfam" id="PF01432"/>
    </source>
</evidence>
<evidence type="ECO:0000313" key="16">
    <source>
        <dbReference type="Proteomes" id="UP001217754"/>
    </source>
</evidence>
<dbReference type="GO" id="GO:0046872">
    <property type="term" value="F:metal ion binding"/>
    <property type="evidence" value="ECO:0007669"/>
    <property type="project" value="UniProtKB-UniRule"/>
</dbReference>
<keyword evidence="10 13" id="KW-0482">Metalloprotease</keyword>
<comment type="function">
    <text evidence="12">Cleaves proteins, imported into the mitochondrion, to their mature size. While most mitochondrial precursor proteins are processed to the mature form in one step by mitochondrial processing peptidase (MPP), the sequential cleavage by MIP of an octapeptide after initial processing by MPP is a required step for a subgroup of nuclear-encoded precursor proteins destined for the matrix or the inner membrane.</text>
</comment>
<dbReference type="PANTHER" id="PTHR11804">
    <property type="entry name" value="PROTEASE M3 THIMET OLIGOPEPTIDASE-RELATED"/>
    <property type="match status" value="1"/>
</dbReference>
<organism evidence="15 16">
    <name type="scientific">Malassezia japonica</name>
    <dbReference type="NCBI Taxonomy" id="223818"/>
    <lineage>
        <taxon>Eukaryota</taxon>
        <taxon>Fungi</taxon>
        <taxon>Dikarya</taxon>
        <taxon>Basidiomycota</taxon>
        <taxon>Ustilaginomycotina</taxon>
        <taxon>Malasseziomycetes</taxon>
        <taxon>Malasseziales</taxon>
        <taxon>Malasseziaceae</taxon>
        <taxon>Malassezia</taxon>
    </lineage>
</organism>
<dbReference type="Pfam" id="PF01432">
    <property type="entry name" value="Peptidase_M3"/>
    <property type="match status" value="1"/>
</dbReference>
<dbReference type="EC" id="3.4.24.59" evidence="4"/>
<gene>
    <name evidence="15" type="primary">OCT1</name>
    <name evidence="15" type="ORF">MJAP1_001136</name>
</gene>
<name>A0AAF0J9C5_9BASI</name>
<dbReference type="GO" id="GO:0006518">
    <property type="term" value="P:peptide metabolic process"/>
    <property type="evidence" value="ECO:0007669"/>
    <property type="project" value="TreeGrafter"/>
</dbReference>
<dbReference type="InterPro" id="IPR024077">
    <property type="entry name" value="Neurolysin/TOP_dom2"/>
</dbReference>
<evidence type="ECO:0000256" key="13">
    <source>
        <dbReference type="RuleBase" id="RU003435"/>
    </source>
</evidence>
<dbReference type="Gene3D" id="3.40.390.10">
    <property type="entry name" value="Collagenase (Catalytic Domain)"/>
    <property type="match status" value="1"/>
</dbReference>
<accession>A0AAF0J9C5</accession>
<dbReference type="Proteomes" id="UP001217754">
    <property type="component" value="Chromosome 2"/>
</dbReference>
<evidence type="ECO:0000256" key="8">
    <source>
        <dbReference type="ARBA" id="ARBA00022833"/>
    </source>
</evidence>
<dbReference type="GO" id="GO:0004222">
    <property type="term" value="F:metalloendopeptidase activity"/>
    <property type="evidence" value="ECO:0007669"/>
    <property type="project" value="UniProtKB-EC"/>
</dbReference>
<sequence>MFRRSAAAAPGLRCAIRGSRFSTLSAALHPARDTPRFAKVKRWRPEPRQMHVSRSAAATSHALEVGVAPAVEKDHEMLRDLLDKPRLNTTQDTAGLPTGLFKIEALREPEAFMTLAQKTLVRAQLLVQRIARAGEPGAPRAELARVVNNLDRLSDLLCGVIDMAELVRHAHPEPAWAEASNAAYEYLCNFMNILNTHTGLYYALKHAMDDPEIWKSLSEEAQAVATIFLRDFEKSGIHLPPQERERFVELSDEILVLGRAFLQGIASGSGDDVSDFPIDLLQGMDANMLTMLRAQSGFMRASDTIPVVPGSWELHCISKYAPDERARRLAYLISYTGRHGPVDVLERLLRARHELAVLTGKGSFAEMTLVDKMAGTPSNVRNFLNITAEAQRPTAQALLDELRTLKRGSASGPLPTFQAWDREYFSEEYAQKNRPDHLLPLSPYLSLGSVFTGLSRLFYLLYGVHFRAAPVQPGEVWSPDVLKLEVVDETEGGVIGTIYCDLYTRAGKPPSAAHYTVRCSRRVDADDVENDMRYGHSDDLPRDVDLSNLLDVEGVASPGRAGRFQLPVVVLMTDFQWPSAAHGGVSLLRWHEVETLFHEMGHAIHSMIGRTEFHNVSGTRCATDFVELPSILMEHFLTDPAVIGLTAHHQKTGAPLPYRQLEAHLQTQRKLDALDAQQQILLAQLDQAYHAEAAGTPGFSTTAEMQAVQNQIGLFPFVQDSTWQGQFGHLFGYGATYYSYLFDRAIAARVWNKVFQQNPLSREAGETFKKDVLQHGGGKNPWSMLSTVLRDDQIAAGDLHAMQTIGRWGLGHSSA</sequence>
<dbReference type="InterPro" id="IPR033851">
    <property type="entry name" value="M3A_MIP"/>
</dbReference>
<comment type="catalytic activity">
    <reaction evidence="1">
        <text>Release of an N-terminal octapeptide as second stage of processing of some proteins imported into the mitochondrion.</text>
        <dbReference type="EC" id="3.4.24.59"/>
    </reaction>
</comment>
<evidence type="ECO:0000256" key="4">
    <source>
        <dbReference type="ARBA" id="ARBA00012441"/>
    </source>
</evidence>
<comment type="subcellular location">
    <subcellularLocation>
        <location evidence="2">Mitochondrion matrix</location>
    </subcellularLocation>
</comment>
<keyword evidence="6 13" id="KW-0479">Metal-binding</keyword>
<dbReference type="GO" id="GO:0006627">
    <property type="term" value="P:protein processing involved in protein targeting to mitochondrion"/>
    <property type="evidence" value="ECO:0007669"/>
    <property type="project" value="TreeGrafter"/>
</dbReference>
<dbReference type="PANTHER" id="PTHR11804:SF79">
    <property type="entry name" value="MITOCHONDRIAL INTERMEDIATE PEPTIDASE"/>
    <property type="match status" value="1"/>
</dbReference>
<evidence type="ECO:0000256" key="3">
    <source>
        <dbReference type="ARBA" id="ARBA00006040"/>
    </source>
</evidence>
<dbReference type="RefSeq" id="XP_060121085.1">
    <property type="nucleotide sequence ID" value="XM_060265102.1"/>
</dbReference>
<comment type="cofactor">
    <cofactor evidence="13">
        <name>Zn(2+)</name>
        <dbReference type="ChEBI" id="CHEBI:29105"/>
    </cofactor>
    <text evidence="13">Binds 1 zinc ion.</text>
</comment>
<dbReference type="Gene3D" id="1.10.1370.10">
    <property type="entry name" value="Neurolysin, domain 3"/>
    <property type="match status" value="1"/>
</dbReference>
<dbReference type="AlphaFoldDB" id="A0AAF0J9C5"/>
<evidence type="ECO:0000256" key="6">
    <source>
        <dbReference type="ARBA" id="ARBA00022723"/>
    </source>
</evidence>
<keyword evidence="16" id="KW-1185">Reference proteome</keyword>
<keyword evidence="7 13" id="KW-0378">Hydrolase</keyword>
<keyword evidence="5 13" id="KW-0645">Protease</keyword>
<evidence type="ECO:0000256" key="2">
    <source>
        <dbReference type="ARBA" id="ARBA00004305"/>
    </source>
</evidence>
<evidence type="ECO:0000256" key="5">
    <source>
        <dbReference type="ARBA" id="ARBA00022670"/>
    </source>
</evidence>
<comment type="similarity">
    <text evidence="3 13">Belongs to the peptidase M3 family.</text>
</comment>
<dbReference type="InterPro" id="IPR024079">
    <property type="entry name" value="MetalloPept_cat_dom_sf"/>
</dbReference>
<evidence type="ECO:0000256" key="9">
    <source>
        <dbReference type="ARBA" id="ARBA00022946"/>
    </source>
</evidence>
<evidence type="ECO:0000256" key="7">
    <source>
        <dbReference type="ARBA" id="ARBA00022801"/>
    </source>
</evidence>
<evidence type="ECO:0000256" key="10">
    <source>
        <dbReference type="ARBA" id="ARBA00023049"/>
    </source>
</evidence>
<dbReference type="CDD" id="cd06457">
    <property type="entry name" value="M3A_MIP"/>
    <property type="match status" value="1"/>
</dbReference>
<evidence type="ECO:0000256" key="12">
    <source>
        <dbReference type="ARBA" id="ARBA00025208"/>
    </source>
</evidence>
<dbReference type="InterPro" id="IPR001567">
    <property type="entry name" value="Pept_M3A_M3B_dom"/>
</dbReference>
<proteinExistence type="inferred from homology"/>
<dbReference type="GeneID" id="85224785"/>
<keyword evidence="9" id="KW-0809">Transit peptide</keyword>
<protein>
    <recommendedName>
        <fullName evidence="4">mitochondrial intermediate peptidase</fullName>
        <ecNumber evidence="4">3.4.24.59</ecNumber>
    </recommendedName>
</protein>
<dbReference type="InterPro" id="IPR045090">
    <property type="entry name" value="Pept_M3A_M3B"/>
</dbReference>
<evidence type="ECO:0000256" key="1">
    <source>
        <dbReference type="ARBA" id="ARBA00000436"/>
    </source>
</evidence>